<dbReference type="PANTHER" id="PTHR33217">
    <property type="entry name" value="TRANSPOSASE FOR INSERTION SEQUENCE ELEMENT IS1081"/>
    <property type="match status" value="1"/>
</dbReference>
<keyword evidence="8" id="KW-1185">Reference proteome</keyword>
<dbReference type="NCBIfam" id="NF033543">
    <property type="entry name" value="transpos_IS256"/>
    <property type="match status" value="1"/>
</dbReference>
<dbReference type="GO" id="GO:0003677">
    <property type="term" value="F:DNA binding"/>
    <property type="evidence" value="ECO:0007669"/>
    <property type="project" value="UniProtKB-UniRule"/>
</dbReference>
<comment type="function">
    <text evidence="1 6">Required for the transposition of the insertion element.</text>
</comment>
<evidence type="ECO:0000313" key="7">
    <source>
        <dbReference type="EMBL" id="TQF14697.1"/>
    </source>
</evidence>
<evidence type="ECO:0000256" key="3">
    <source>
        <dbReference type="ARBA" id="ARBA00022578"/>
    </source>
</evidence>
<dbReference type="InterPro" id="IPR001207">
    <property type="entry name" value="Transposase_mutator"/>
</dbReference>
<dbReference type="EMBL" id="VIFM01000061">
    <property type="protein sequence ID" value="TQF14697.1"/>
    <property type="molecule type" value="Genomic_DNA"/>
</dbReference>
<dbReference type="Pfam" id="PF00872">
    <property type="entry name" value="Transposase_mut"/>
    <property type="match status" value="1"/>
</dbReference>
<dbReference type="GO" id="GO:0006313">
    <property type="term" value="P:DNA transposition"/>
    <property type="evidence" value="ECO:0007669"/>
    <property type="project" value="UniProtKB-UniRule"/>
</dbReference>
<dbReference type="PANTHER" id="PTHR33217:SF7">
    <property type="entry name" value="TRANSPOSASE FOR INSERTION SEQUENCE ELEMENT IS1081"/>
    <property type="match status" value="1"/>
</dbReference>
<name>A0A540X0A6_9BACT</name>
<sequence>MDDTEFAAPSHEEVRTDVRALFLGAIRMTLEMLLEEEIRGLVGAGRWQQVAGRKDQRNGSYLRGLLTSMGHLEVAVPRTRASGSAEAVLGRYKRRSEELDEAITSAYVQGVSTRKMGRVTRALMGEEVSRSTVSRVTKSLEQKVEGLRTQPLTQAFPYLYLDATFLDARWARTVQNVSALVAYGVGEDGHRHLLAVTLGGSESMDSWLELLRQLLERGLRGVRLVIADGHAGLAAAARQSRPEARLQRCTVHLTRNVLAKAPWRLRGRLGKETSAVFEAPTLQDARKRLEALQAGLGRQVPEAMECLREGFAPATCFFSFPKAHWKRLRSTNGLERLHGEVKRRIRSVGAFPDRASALRLITAVALEVSGIWADRRYLDMALLTSNPDTAE</sequence>
<evidence type="ECO:0000256" key="2">
    <source>
        <dbReference type="ARBA" id="ARBA00010961"/>
    </source>
</evidence>
<evidence type="ECO:0000256" key="5">
    <source>
        <dbReference type="ARBA" id="ARBA00023172"/>
    </source>
</evidence>
<dbReference type="OrthoDB" id="9815585at2"/>
<keyword evidence="4 6" id="KW-0238">DNA-binding</keyword>
<evidence type="ECO:0000256" key="6">
    <source>
        <dbReference type="RuleBase" id="RU365089"/>
    </source>
</evidence>
<evidence type="ECO:0000256" key="1">
    <source>
        <dbReference type="ARBA" id="ARBA00002190"/>
    </source>
</evidence>
<dbReference type="RefSeq" id="WP_141643614.1">
    <property type="nucleotide sequence ID" value="NZ_VIFM01000061.1"/>
</dbReference>
<reference evidence="7 8" key="1">
    <citation type="submission" date="2019-06" db="EMBL/GenBank/DDBJ databases">
        <authorList>
            <person name="Livingstone P."/>
            <person name="Whitworth D."/>
        </authorList>
    </citation>
    <scope>NUCLEOTIDE SEQUENCE [LARGE SCALE GENOMIC DNA]</scope>
    <source>
        <strain evidence="7 8">AM401</strain>
    </source>
</reference>
<proteinExistence type="inferred from homology"/>
<evidence type="ECO:0000313" key="8">
    <source>
        <dbReference type="Proteomes" id="UP000315369"/>
    </source>
</evidence>
<comment type="caution">
    <text evidence="7">The sequence shown here is derived from an EMBL/GenBank/DDBJ whole genome shotgun (WGS) entry which is preliminary data.</text>
</comment>
<gene>
    <name evidence="7" type="ORF">FJV41_17375</name>
</gene>
<dbReference type="GO" id="GO:0004803">
    <property type="term" value="F:transposase activity"/>
    <property type="evidence" value="ECO:0007669"/>
    <property type="project" value="UniProtKB-UniRule"/>
</dbReference>
<comment type="similarity">
    <text evidence="2 6">Belongs to the transposase mutator family.</text>
</comment>
<protein>
    <recommendedName>
        <fullName evidence="6">Mutator family transposase</fullName>
    </recommendedName>
</protein>
<evidence type="ECO:0000256" key="4">
    <source>
        <dbReference type="ARBA" id="ARBA00023125"/>
    </source>
</evidence>
<keyword evidence="6" id="KW-0814">Transposable element</keyword>
<accession>A0A540X0A6</accession>
<dbReference type="AlphaFoldDB" id="A0A540X0A6"/>
<keyword evidence="3 6" id="KW-0815">Transposition</keyword>
<organism evidence="7 8">
    <name type="scientific">Myxococcus llanfairpwllgwyngyllgogerychwyrndrobwllllantysiliogogogochensis</name>
    <dbReference type="NCBI Taxonomy" id="2590453"/>
    <lineage>
        <taxon>Bacteria</taxon>
        <taxon>Pseudomonadati</taxon>
        <taxon>Myxococcota</taxon>
        <taxon>Myxococcia</taxon>
        <taxon>Myxococcales</taxon>
        <taxon>Cystobacterineae</taxon>
        <taxon>Myxococcaceae</taxon>
        <taxon>Myxococcus</taxon>
    </lineage>
</organism>
<keyword evidence="5 6" id="KW-0233">DNA recombination</keyword>
<dbReference type="Proteomes" id="UP000315369">
    <property type="component" value="Unassembled WGS sequence"/>
</dbReference>